<organism evidence="2 3">
    <name type="scientific">Elysia crispata</name>
    <name type="common">lettuce slug</name>
    <dbReference type="NCBI Taxonomy" id="231223"/>
    <lineage>
        <taxon>Eukaryota</taxon>
        <taxon>Metazoa</taxon>
        <taxon>Spiralia</taxon>
        <taxon>Lophotrochozoa</taxon>
        <taxon>Mollusca</taxon>
        <taxon>Gastropoda</taxon>
        <taxon>Heterobranchia</taxon>
        <taxon>Euthyneura</taxon>
        <taxon>Panpulmonata</taxon>
        <taxon>Sacoglossa</taxon>
        <taxon>Placobranchoidea</taxon>
        <taxon>Plakobranchidae</taxon>
        <taxon>Elysia</taxon>
    </lineage>
</organism>
<reference evidence="2" key="1">
    <citation type="journal article" date="2023" name="G3 (Bethesda)">
        <title>A reference genome for the long-term kleptoplast-retaining sea slug Elysia crispata morphotype clarki.</title>
        <authorList>
            <person name="Eastman K.E."/>
            <person name="Pendleton A.L."/>
            <person name="Shaikh M.A."/>
            <person name="Suttiyut T."/>
            <person name="Ogas R."/>
            <person name="Tomko P."/>
            <person name="Gavelis G."/>
            <person name="Widhalm J.R."/>
            <person name="Wisecaver J.H."/>
        </authorList>
    </citation>
    <scope>NUCLEOTIDE SEQUENCE</scope>
    <source>
        <strain evidence="2">ECLA1</strain>
    </source>
</reference>
<protein>
    <submittedName>
        <fullName evidence="2">Uncharacterized protein</fullName>
    </submittedName>
</protein>
<proteinExistence type="predicted"/>
<feature type="compositionally biased region" description="Polar residues" evidence="1">
    <location>
        <begin position="1"/>
        <end position="10"/>
    </location>
</feature>
<dbReference type="AlphaFoldDB" id="A0AAE0ZVW9"/>
<dbReference type="EMBL" id="JAWDGP010003268">
    <property type="protein sequence ID" value="KAK3775856.1"/>
    <property type="molecule type" value="Genomic_DNA"/>
</dbReference>
<dbReference type="Proteomes" id="UP001283361">
    <property type="component" value="Unassembled WGS sequence"/>
</dbReference>
<evidence type="ECO:0000313" key="3">
    <source>
        <dbReference type="Proteomes" id="UP001283361"/>
    </source>
</evidence>
<keyword evidence="3" id="KW-1185">Reference proteome</keyword>
<feature type="compositionally biased region" description="Basic and acidic residues" evidence="1">
    <location>
        <begin position="11"/>
        <end position="25"/>
    </location>
</feature>
<evidence type="ECO:0000313" key="2">
    <source>
        <dbReference type="EMBL" id="KAK3775856.1"/>
    </source>
</evidence>
<comment type="caution">
    <text evidence="2">The sequence shown here is derived from an EMBL/GenBank/DDBJ whole genome shotgun (WGS) entry which is preliminary data.</text>
</comment>
<gene>
    <name evidence="2" type="ORF">RRG08_041568</name>
</gene>
<feature type="region of interest" description="Disordered" evidence="1">
    <location>
        <begin position="1"/>
        <end position="25"/>
    </location>
</feature>
<sequence>MNFSKITPSECQRRRTRNGENRGSWDMHLHGGLGILSLIPSHSKQMGWGGEEWMVRPGASEIHGGFLFEMWKREWPVNCEQKGKNSF</sequence>
<name>A0AAE0ZVW9_9GAST</name>
<accession>A0AAE0ZVW9</accession>
<evidence type="ECO:0000256" key="1">
    <source>
        <dbReference type="SAM" id="MobiDB-lite"/>
    </source>
</evidence>